<dbReference type="AlphaFoldDB" id="A0A8S4Q222"/>
<feature type="non-terminal residue" evidence="1">
    <location>
        <position position="321"/>
    </location>
</feature>
<dbReference type="Proteomes" id="UP000749559">
    <property type="component" value="Unassembled WGS sequence"/>
</dbReference>
<gene>
    <name evidence="1" type="ORF">OFUS_LOCUS24276</name>
</gene>
<dbReference type="InterPro" id="IPR036691">
    <property type="entry name" value="Endo/exonu/phosph_ase_sf"/>
</dbReference>
<accession>A0A8S4Q222</accession>
<name>A0A8S4Q222_OWEFU</name>
<comment type="caution">
    <text evidence="1">The sequence shown here is derived from an EMBL/GenBank/DDBJ whole genome shotgun (WGS) entry which is preliminary data.</text>
</comment>
<evidence type="ECO:0000313" key="1">
    <source>
        <dbReference type="EMBL" id="CAH1800384.1"/>
    </source>
</evidence>
<organism evidence="1 2">
    <name type="scientific">Owenia fusiformis</name>
    <name type="common">Polychaete worm</name>
    <dbReference type="NCBI Taxonomy" id="6347"/>
    <lineage>
        <taxon>Eukaryota</taxon>
        <taxon>Metazoa</taxon>
        <taxon>Spiralia</taxon>
        <taxon>Lophotrochozoa</taxon>
        <taxon>Annelida</taxon>
        <taxon>Polychaeta</taxon>
        <taxon>Sedentaria</taxon>
        <taxon>Canalipalpata</taxon>
        <taxon>Sabellida</taxon>
        <taxon>Oweniida</taxon>
        <taxon>Oweniidae</taxon>
        <taxon>Owenia</taxon>
    </lineage>
</organism>
<dbReference type="Gene3D" id="3.60.10.10">
    <property type="entry name" value="Endonuclease/exonuclease/phosphatase"/>
    <property type="match status" value="1"/>
</dbReference>
<evidence type="ECO:0000313" key="2">
    <source>
        <dbReference type="Proteomes" id="UP000749559"/>
    </source>
</evidence>
<sequence>GTCTVNGKMMYNCMLRNGLTSLDLQSRTSGPCYTYESGTGYKSYIDHILVSEELLPACLSCKVLADSFTIGCGHLAIESEIDLPSILMQKSSPCASIKPSFAWHKLTDQLKGDYTNDVDTQVKRLISDISKLNVIDMAVIDAYFSRLENLLLEKSNLYVPIKQFCKHQKPFWNVELTELVRKRKLAWREWVRAGRPRDCSNVFRRAFKNAKRAFSKLYNLMKNEYELAQLDNLYYADDLDQNMFWHLVNKSRLYVKKSGKSIRNDNGQVITDPVEVCQEWKLYFSRLASYDKRDIFNSDFEQYVNDDISRMELNCMNNFDG</sequence>
<dbReference type="EMBL" id="CAIIXF020000012">
    <property type="protein sequence ID" value="CAH1800384.1"/>
    <property type="molecule type" value="Genomic_DNA"/>
</dbReference>
<reference evidence="1" key="1">
    <citation type="submission" date="2022-03" db="EMBL/GenBank/DDBJ databases">
        <authorList>
            <person name="Martin C."/>
        </authorList>
    </citation>
    <scope>NUCLEOTIDE SEQUENCE</scope>
</reference>
<keyword evidence="2" id="KW-1185">Reference proteome</keyword>
<proteinExistence type="predicted"/>
<protein>
    <submittedName>
        <fullName evidence="1">Uncharacterized protein</fullName>
    </submittedName>
</protein>
<dbReference type="SUPFAM" id="SSF56219">
    <property type="entry name" value="DNase I-like"/>
    <property type="match status" value="1"/>
</dbReference>
<feature type="non-terminal residue" evidence="1">
    <location>
        <position position="1"/>
    </location>
</feature>
<dbReference type="OrthoDB" id="10236861at2759"/>